<organism evidence="2 3">
    <name type="scientific">Choanephora cucurbitarum</name>
    <dbReference type="NCBI Taxonomy" id="101091"/>
    <lineage>
        <taxon>Eukaryota</taxon>
        <taxon>Fungi</taxon>
        <taxon>Fungi incertae sedis</taxon>
        <taxon>Mucoromycota</taxon>
        <taxon>Mucoromycotina</taxon>
        <taxon>Mucoromycetes</taxon>
        <taxon>Mucorales</taxon>
        <taxon>Mucorineae</taxon>
        <taxon>Choanephoraceae</taxon>
        <taxon>Choanephoroideae</taxon>
        <taxon>Choanephora</taxon>
    </lineage>
</organism>
<dbReference type="Gene3D" id="3.40.50.720">
    <property type="entry name" value="NAD(P)-binding Rossmann-like Domain"/>
    <property type="match status" value="1"/>
</dbReference>
<sequence>MTQKPVFIIGGTGNIGTKAVKDLLANNVPLTLFARDPEKAKTLFPDHVDHIRIVRGNYDDLDAIKEGIQGHERLLLLVLDNQRPGEIKGNIAKIAYEAGVKQIVDISTIHMSRKYRAGFIPNGQYVADQAIHNIPNRGYLVSLRPHEFMSNLFWTTRKDMKVFADDRDENEVAPLISPNDIGAMAAVILQEDIQKHGDMSYDMTGDLVTGKQRAAIFSKLFGHDVSYMQVTPVEKYHKLMSTGYFPHAVAIDIVDTFKSGVEEKITPCIEIVLGRKPESLEEYLTSNQHRFY</sequence>
<dbReference type="Gene3D" id="3.90.25.10">
    <property type="entry name" value="UDP-galactose 4-epimerase, domain 1"/>
    <property type="match status" value="1"/>
</dbReference>
<reference evidence="2 3" key="1">
    <citation type="submission" date="2016-03" db="EMBL/GenBank/DDBJ databases">
        <title>Choanephora cucurbitarum.</title>
        <authorList>
            <person name="Min B."/>
            <person name="Park H."/>
            <person name="Park J.-H."/>
            <person name="Shin H.-D."/>
            <person name="Choi I.-G."/>
        </authorList>
    </citation>
    <scope>NUCLEOTIDE SEQUENCE [LARGE SCALE GENOMIC DNA]</scope>
    <source>
        <strain evidence="2 3">KUS-F28377</strain>
    </source>
</reference>
<evidence type="ECO:0000313" key="2">
    <source>
        <dbReference type="EMBL" id="OBZ83566.1"/>
    </source>
</evidence>
<accession>A0A1C7N4G6</accession>
<dbReference type="Pfam" id="PF05368">
    <property type="entry name" value="NmrA"/>
    <property type="match status" value="1"/>
</dbReference>
<dbReference type="STRING" id="101091.A0A1C7N4G6"/>
<dbReference type="InterPro" id="IPR036291">
    <property type="entry name" value="NAD(P)-bd_dom_sf"/>
</dbReference>
<proteinExistence type="predicted"/>
<keyword evidence="3" id="KW-1185">Reference proteome</keyword>
<dbReference type="PANTHER" id="PTHR43162">
    <property type="match status" value="1"/>
</dbReference>
<dbReference type="AlphaFoldDB" id="A0A1C7N4G6"/>
<dbReference type="InParanoid" id="A0A1C7N4G6"/>
<dbReference type="InterPro" id="IPR008030">
    <property type="entry name" value="NmrA-like"/>
</dbReference>
<dbReference type="PANTHER" id="PTHR43162:SF1">
    <property type="entry name" value="PRESTALK A DIFFERENTIATION PROTEIN A"/>
    <property type="match status" value="1"/>
</dbReference>
<dbReference type="OrthoDB" id="10254221at2759"/>
<dbReference type="Proteomes" id="UP000093000">
    <property type="component" value="Unassembled WGS sequence"/>
</dbReference>
<name>A0A1C7N4G6_9FUNG</name>
<dbReference type="InterPro" id="IPR051604">
    <property type="entry name" value="Ergot_Alk_Oxidoreductase"/>
</dbReference>
<feature type="domain" description="NmrA-like" evidence="1">
    <location>
        <begin position="3"/>
        <end position="283"/>
    </location>
</feature>
<protein>
    <recommendedName>
        <fullName evidence="1">NmrA-like domain-containing protein</fullName>
    </recommendedName>
</protein>
<evidence type="ECO:0000259" key="1">
    <source>
        <dbReference type="Pfam" id="PF05368"/>
    </source>
</evidence>
<comment type="caution">
    <text evidence="2">The sequence shown here is derived from an EMBL/GenBank/DDBJ whole genome shotgun (WGS) entry which is preliminary data.</text>
</comment>
<dbReference type="SUPFAM" id="SSF51735">
    <property type="entry name" value="NAD(P)-binding Rossmann-fold domains"/>
    <property type="match status" value="1"/>
</dbReference>
<evidence type="ECO:0000313" key="3">
    <source>
        <dbReference type="Proteomes" id="UP000093000"/>
    </source>
</evidence>
<dbReference type="EMBL" id="LUGH01000639">
    <property type="protein sequence ID" value="OBZ83566.1"/>
    <property type="molecule type" value="Genomic_DNA"/>
</dbReference>
<gene>
    <name evidence="2" type="ORF">A0J61_08384</name>
</gene>